<evidence type="ECO:0000313" key="12">
    <source>
        <dbReference type="EMBL" id="KAL0308851.1"/>
    </source>
</evidence>
<evidence type="ECO:0000256" key="1">
    <source>
        <dbReference type="ARBA" id="ARBA00004123"/>
    </source>
</evidence>
<keyword evidence="4 8" id="KW-0238">DNA-binding</keyword>
<dbReference type="PROSITE" id="PS50071">
    <property type="entry name" value="HOMEOBOX_2"/>
    <property type="match status" value="1"/>
</dbReference>
<dbReference type="PROSITE" id="PS00027">
    <property type="entry name" value="HOMEOBOX_1"/>
    <property type="match status" value="1"/>
</dbReference>
<comment type="subcellular location">
    <subcellularLocation>
        <location evidence="1 8 9">Nucleus</location>
    </subcellularLocation>
</comment>
<feature type="region of interest" description="Disordered" evidence="10">
    <location>
        <begin position="45"/>
        <end position="135"/>
    </location>
</feature>
<gene>
    <name evidence="12" type="ORF">Sradi_5827400</name>
</gene>
<evidence type="ECO:0000256" key="3">
    <source>
        <dbReference type="ARBA" id="ARBA00023015"/>
    </source>
</evidence>
<dbReference type="SMART" id="SM00340">
    <property type="entry name" value="HALZ"/>
    <property type="match status" value="1"/>
</dbReference>
<sequence length="383" mass="41964">MELGLSLGDATKPFGFLKENNTQKQQNAAIIKKSGLDFCIALGLSSSTVGDGDREKTQKSQEDDDDDDDDDDDQSSEGGGSDDTQGETHLQLNLRPLAPVHRRRISPRLQSLPWSSDNGSSENGSSGNMGLPAAKGLDVNRLPAAAEEVSSANSVGSPFQREFGMYRRPGNGNQVGGSKRDFEATGNDVVEAERASSRASDDDENGLNTRKKLRLTKEQSAFLEESFKEHNTLNPKQKLALAKQLNLRPRQVEVWFQNRRARTKLKQTEVDCEYLKRCCETLTEENRRLHKELQELRALKTSNPFYMQSPATTLTMCPSCERVATTSTTASAPPPVSAASGKMGPIPKAIPFPLTRPRFFPFPDPNTSQSACGLVNQCGDGQI</sequence>
<protein>
    <submittedName>
        <fullName evidence="12">Homeobox-leucine zipper protein HAT14</fullName>
    </submittedName>
</protein>
<dbReference type="CDD" id="cd00086">
    <property type="entry name" value="homeodomain"/>
    <property type="match status" value="1"/>
</dbReference>
<keyword evidence="6" id="KW-0804">Transcription</keyword>
<evidence type="ECO:0000259" key="11">
    <source>
        <dbReference type="PROSITE" id="PS50071"/>
    </source>
</evidence>
<feature type="region of interest" description="Disordered" evidence="10">
    <location>
        <begin position="161"/>
        <end position="182"/>
    </location>
</feature>
<dbReference type="FunFam" id="1.10.10.60:FF:000577">
    <property type="entry name" value="Homeobox-leucine zipper protein 18"/>
    <property type="match status" value="1"/>
</dbReference>
<evidence type="ECO:0000256" key="7">
    <source>
        <dbReference type="ARBA" id="ARBA00023242"/>
    </source>
</evidence>
<dbReference type="GO" id="GO:0000981">
    <property type="term" value="F:DNA-binding transcription factor activity, RNA polymerase II-specific"/>
    <property type="evidence" value="ECO:0007669"/>
    <property type="project" value="InterPro"/>
</dbReference>
<dbReference type="EMBL" id="JACGWJ010000027">
    <property type="protein sequence ID" value="KAL0308851.1"/>
    <property type="molecule type" value="Genomic_DNA"/>
</dbReference>
<evidence type="ECO:0000256" key="8">
    <source>
        <dbReference type="PROSITE-ProRule" id="PRU00108"/>
    </source>
</evidence>
<evidence type="ECO:0000256" key="5">
    <source>
        <dbReference type="ARBA" id="ARBA00023155"/>
    </source>
</evidence>
<evidence type="ECO:0000256" key="6">
    <source>
        <dbReference type="ARBA" id="ARBA00023163"/>
    </source>
</evidence>
<name>A0AAW2KPQ1_SESRA</name>
<feature type="compositionally biased region" description="Basic and acidic residues" evidence="10">
    <location>
        <begin position="51"/>
        <end position="61"/>
    </location>
</feature>
<dbReference type="SUPFAM" id="SSF46689">
    <property type="entry name" value="Homeodomain-like"/>
    <property type="match status" value="1"/>
</dbReference>
<dbReference type="GO" id="GO:0005634">
    <property type="term" value="C:nucleus"/>
    <property type="evidence" value="ECO:0007669"/>
    <property type="project" value="UniProtKB-SubCell"/>
</dbReference>
<dbReference type="InterPro" id="IPR003106">
    <property type="entry name" value="Leu_zip_homeo"/>
</dbReference>
<dbReference type="Gene3D" id="1.10.10.60">
    <property type="entry name" value="Homeodomain-like"/>
    <property type="match status" value="1"/>
</dbReference>
<dbReference type="InterPro" id="IPR017970">
    <property type="entry name" value="Homeobox_CS"/>
</dbReference>
<evidence type="ECO:0000256" key="2">
    <source>
        <dbReference type="ARBA" id="ARBA00006074"/>
    </source>
</evidence>
<keyword evidence="7 8" id="KW-0539">Nucleus</keyword>
<feature type="compositionally biased region" description="Low complexity" evidence="10">
    <location>
        <begin position="115"/>
        <end position="128"/>
    </location>
</feature>
<dbReference type="AlphaFoldDB" id="A0AAW2KPQ1"/>
<dbReference type="PANTHER" id="PTHR45714">
    <property type="entry name" value="HOMEOBOX-LEUCINE ZIPPER PROTEIN HAT14"/>
    <property type="match status" value="1"/>
</dbReference>
<proteinExistence type="inferred from homology"/>
<dbReference type="GO" id="GO:0043565">
    <property type="term" value="F:sequence-specific DNA binding"/>
    <property type="evidence" value="ECO:0007669"/>
    <property type="project" value="InterPro"/>
</dbReference>
<comment type="caution">
    <text evidence="12">The sequence shown here is derived from an EMBL/GenBank/DDBJ whole genome shotgun (WGS) entry which is preliminary data.</text>
</comment>
<feature type="domain" description="Homeobox" evidence="11">
    <location>
        <begin position="206"/>
        <end position="266"/>
    </location>
</feature>
<dbReference type="InterPro" id="IPR001356">
    <property type="entry name" value="HD"/>
</dbReference>
<reference evidence="12" key="1">
    <citation type="submission" date="2020-06" db="EMBL/GenBank/DDBJ databases">
        <authorList>
            <person name="Li T."/>
            <person name="Hu X."/>
            <person name="Zhang T."/>
            <person name="Song X."/>
            <person name="Zhang H."/>
            <person name="Dai N."/>
            <person name="Sheng W."/>
            <person name="Hou X."/>
            <person name="Wei L."/>
        </authorList>
    </citation>
    <scope>NUCLEOTIDE SEQUENCE</scope>
    <source>
        <strain evidence="12">G02</strain>
        <tissue evidence="12">Leaf</tissue>
    </source>
</reference>
<dbReference type="PANTHER" id="PTHR45714:SF39">
    <property type="entry name" value="HOMEOBOX-LEUCINE ZIPPER PROTEIN HAT14"/>
    <property type="match status" value="1"/>
</dbReference>
<evidence type="ECO:0000256" key="4">
    <source>
        <dbReference type="ARBA" id="ARBA00023125"/>
    </source>
</evidence>
<dbReference type="InterPro" id="IPR050762">
    <property type="entry name" value="HD-ZIP_Homeobox_LZ_Class_II"/>
</dbReference>
<dbReference type="Pfam" id="PF00046">
    <property type="entry name" value="Homeodomain"/>
    <property type="match status" value="1"/>
</dbReference>
<keyword evidence="3" id="KW-0805">Transcription regulation</keyword>
<dbReference type="InterPro" id="IPR009057">
    <property type="entry name" value="Homeodomain-like_sf"/>
</dbReference>
<reference evidence="12" key="2">
    <citation type="journal article" date="2024" name="Plant">
        <title>Genomic evolution and insights into agronomic trait innovations of Sesamum species.</title>
        <authorList>
            <person name="Miao H."/>
            <person name="Wang L."/>
            <person name="Qu L."/>
            <person name="Liu H."/>
            <person name="Sun Y."/>
            <person name="Le M."/>
            <person name="Wang Q."/>
            <person name="Wei S."/>
            <person name="Zheng Y."/>
            <person name="Lin W."/>
            <person name="Duan Y."/>
            <person name="Cao H."/>
            <person name="Xiong S."/>
            <person name="Wang X."/>
            <person name="Wei L."/>
            <person name="Li C."/>
            <person name="Ma Q."/>
            <person name="Ju M."/>
            <person name="Zhao R."/>
            <person name="Li G."/>
            <person name="Mu C."/>
            <person name="Tian Q."/>
            <person name="Mei H."/>
            <person name="Zhang T."/>
            <person name="Gao T."/>
            <person name="Zhang H."/>
        </authorList>
    </citation>
    <scope>NUCLEOTIDE SEQUENCE</scope>
    <source>
        <strain evidence="12">G02</strain>
    </source>
</reference>
<feature type="DNA-binding region" description="Homeobox" evidence="8">
    <location>
        <begin position="208"/>
        <end position="267"/>
    </location>
</feature>
<feature type="compositionally biased region" description="Acidic residues" evidence="10">
    <location>
        <begin position="62"/>
        <end position="75"/>
    </location>
</feature>
<dbReference type="SMART" id="SM00389">
    <property type="entry name" value="HOX"/>
    <property type="match status" value="1"/>
</dbReference>
<accession>A0AAW2KPQ1</accession>
<evidence type="ECO:0000256" key="10">
    <source>
        <dbReference type="SAM" id="MobiDB-lite"/>
    </source>
</evidence>
<evidence type="ECO:0000256" key="9">
    <source>
        <dbReference type="RuleBase" id="RU000682"/>
    </source>
</evidence>
<dbReference type="Pfam" id="PF02183">
    <property type="entry name" value="HALZ"/>
    <property type="match status" value="1"/>
</dbReference>
<comment type="similarity">
    <text evidence="2">Belongs to the HD-ZIP homeobox family. Class II subfamily.</text>
</comment>
<organism evidence="12">
    <name type="scientific">Sesamum radiatum</name>
    <name type="common">Black benniseed</name>
    <dbReference type="NCBI Taxonomy" id="300843"/>
    <lineage>
        <taxon>Eukaryota</taxon>
        <taxon>Viridiplantae</taxon>
        <taxon>Streptophyta</taxon>
        <taxon>Embryophyta</taxon>
        <taxon>Tracheophyta</taxon>
        <taxon>Spermatophyta</taxon>
        <taxon>Magnoliopsida</taxon>
        <taxon>eudicotyledons</taxon>
        <taxon>Gunneridae</taxon>
        <taxon>Pentapetalae</taxon>
        <taxon>asterids</taxon>
        <taxon>lamiids</taxon>
        <taxon>Lamiales</taxon>
        <taxon>Pedaliaceae</taxon>
        <taxon>Sesamum</taxon>
    </lineage>
</organism>
<keyword evidence="5 8" id="KW-0371">Homeobox</keyword>